<protein>
    <submittedName>
        <fullName evidence="1">1991_t:CDS:1</fullName>
    </submittedName>
</protein>
<proteinExistence type="predicted"/>
<sequence>MAWVVCSIVLAFSNAIQWLFTSPVKYQKVDNPDATWQTTWKDILRYIVIPLAIIAFFTMVCLLEQQSKYRYAANLESTNYKLNYNITLSEFRPDSEVKIIMIVVSSWTESGYLRRMDFRDTSVRLIPSNSEKISVAYRFVLGDSPSPKVQASMGQKILEESEKYGDIIIVPNSDLYSDLSRKVYKAFEWANKYDFNYIIKTNDDFFVRMDIISKELEENIPPIHNVANKNSALDYKLPLFPPFTAGALYILSRDIVSLVVTNAPRLFTRNEDQNLGVWLFPYNIKLIHDRRIQQADVCEDDMIAKHFSDSYEKDRSMREMYENIINNRRLCEGFKQRFCALCYPCWGRENHWRDWNFDCDDVKGITLLHQQKFALWDSKTPTKVFDEPLNITMGSKEDEWIIPGLLSQHSSIYSLTDRWYLLHWLCWTTDSSTFQERHYKTIELIWVHTPNAIVFVLTTTLPDDFFAVYKKQGYQIYVIKFNKGLLLDRQWFLGPNSKKWLQDWNRWENTQFFFSHITDYMRYLLLYKYGGMYMDMDALWIRAPPDTRIEFIGSDTSDVSLDLEWTLERGIYLAPGVMRFRKGPRAITTYVKEYRDALEKHGLTILPGKVLYPRGHLGISELLSPDLTADQKLYKIEKSSWNIHLFGKVTNSKVIEEGSVISSVMKKFSLNIPHAPAPLVGNGKPDFQNHRFSYPFALEGPEKYRFISTTTNKNVDYYAGSLDGNFQGLNVIFVRGGPAIASKSIIVAKAAQGKLSFSSNGGGWSETSITINNPKKKDVNAVLNTLIYRPSEELERAGGKDIINLEVTFGEHLDKLVIEVLIPAPDSLYDKYNEHL</sequence>
<keyword evidence="2" id="KW-1185">Reference proteome</keyword>
<reference evidence="1" key="1">
    <citation type="submission" date="2021-06" db="EMBL/GenBank/DDBJ databases">
        <authorList>
            <person name="Kallberg Y."/>
            <person name="Tangrot J."/>
            <person name="Rosling A."/>
        </authorList>
    </citation>
    <scope>NUCLEOTIDE SEQUENCE</scope>
    <source>
        <strain evidence="1">CL356</strain>
    </source>
</reference>
<evidence type="ECO:0000313" key="1">
    <source>
        <dbReference type="EMBL" id="CAG8461714.1"/>
    </source>
</evidence>
<name>A0ACA9KAD2_9GLOM</name>
<dbReference type="EMBL" id="CAJVPT010001385">
    <property type="protein sequence ID" value="CAG8461714.1"/>
    <property type="molecule type" value="Genomic_DNA"/>
</dbReference>
<gene>
    <name evidence="1" type="ORF">ACOLOM_LOCUS1198</name>
</gene>
<organism evidence="1 2">
    <name type="scientific">Acaulospora colombiana</name>
    <dbReference type="NCBI Taxonomy" id="27376"/>
    <lineage>
        <taxon>Eukaryota</taxon>
        <taxon>Fungi</taxon>
        <taxon>Fungi incertae sedis</taxon>
        <taxon>Mucoromycota</taxon>
        <taxon>Glomeromycotina</taxon>
        <taxon>Glomeromycetes</taxon>
        <taxon>Diversisporales</taxon>
        <taxon>Acaulosporaceae</taxon>
        <taxon>Acaulospora</taxon>
    </lineage>
</organism>
<accession>A0ACA9KAD2</accession>
<dbReference type="Proteomes" id="UP000789525">
    <property type="component" value="Unassembled WGS sequence"/>
</dbReference>
<evidence type="ECO:0000313" key="2">
    <source>
        <dbReference type="Proteomes" id="UP000789525"/>
    </source>
</evidence>
<comment type="caution">
    <text evidence="1">The sequence shown here is derived from an EMBL/GenBank/DDBJ whole genome shotgun (WGS) entry which is preliminary data.</text>
</comment>